<evidence type="ECO:0000256" key="5">
    <source>
        <dbReference type="ARBA" id="ARBA00022597"/>
    </source>
</evidence>
<organism evidence="19">
    <name type="scientific">termite gut metagenome</name>
    <dbReference type="NCBI Taxonomy" id="433724"/>
    <lineage>
        <taxon>unclassified sequences</taxon>
        <taxon>metagenomes</taxon>
        <taxon>organismal metagenomes</taxon>
    </lineage>
</organism>
<dbReference type="GO" id="GO:0015159">
    <property type="term" value="F:polysaccharide transmembrane transporter activity"/>
    <property type="evidence" value="ECO:0007669"/>
    <property type="project" value="InterPro"/>
</dbReference>
<keyword evidence="3" id="KW-0813">Transport</keyword>
<evidence type="ECO:0000256" key="11">
    <source>
        <dbReference type="ARBA" id="ARBA00023136"/>
    </source>
</evidence>
<keyword evidence="6 15" id="KW-0812">Transmembrane</keyword>
<dbReference type="GO" id="GO:0046930">
    <property type="term" value="C:pore complex"/>
    <property type="evidence" value="ECO:0007669"/>
    <property type="project" value="UniProtKB-KW"/>
</dbReference>
<feature type="domain" description="Soluble ligand binding" evidence="17">
    <location>
        <begin position="155"/>
        <end position="202"/>
    </location>
</feature>
<dbReference type="PANTHER" id="PTHR33619:SF3">
    <property type="entry name" value="POLYSACCHARIDE EXPORT PROTEIN GFCE-RELATED"/>
    <property type="match status" value="1"/>
</dbReference>
<keyword evidence="11 15" id="KW-0472">Membrane</keyword>
<feature type="domain" description="Soluble ligand binding" evidence="17">
    <location>
        <begin position="236"/>
        <end position="279"/>
    </location>
</feature>
<evidence type="ECO:0000313" key="19">
    <source>
        <dbReference type="EMBL" id="KAA6338968.1"/>
    </source>
</evidence>
<evidence type="ECO:0000256" key="6">
    <source>
        <dbReference type="ARBA" id="ARBA00022692"/>
    </source>
</evidence>
<dbReference type="EMBL" id="SNRY01000574">
    <property type="protein sequence ID" value="KAA6338968.1"/>
    <property type="molecule type" value="Genomic_DNA"/>
</dbReference>
<evidence type="ECO:0000256" key="9">
    <source>
        <dbReference type="ARBA" id="ARBA00023065"/>
    </source>
</evidence>
<dbReference type="InterPro" id="IPR054765">
    <property type="entry name" value="SLBB_dom"/>
</dbReference>
<evidence type="ECO:0000256" key="12">
    <source>
        <dbReference type="ARBA" id="ARBA00023139"/>
    </source>
</evidence>
<feature type="domain" description="Soluble ligand binding" evidence="17">
    <location>
        <begin position="412"/>
        <end position="451"/>
    </location>
</feature>
<comment type="similarity">
    <text evidence="2">Belongs to the BexD/CtrA/VexA family.</text>
</comment>
<feature type="domain" description="SLBB" evidence="18">
    <location>
        <begin position="319"/>
        <end position="399"/>
    </location>
</feature>
<comment type="subcellular location">
    <subcellularLocation>
        <location evidence="1">Cell outer membrane</location>
        <topology evidence="1">Multi-pass membrane protein</topology>
    </subcellularLocation>
</comment>
<evidence type="ECO:0000256" key="7">
    <source>
        <dbReference type="ARBA" id="ARBA00022729"/>
    </source>
</evidence>
<keyword evidence="13" id="KW-0998">Cell outer membrane</keyword>
<dbReference type="GO" id="GO:0006811">
    <property type="term" value="P:monoatomic ion transport"/>
    <property type="evidence" value="ECO:0007669"/>
    <property type="project" value="UniProtKB-KW"/>
</dbReference>
<proteinExistence type="inferred from homology"/>
<sequence length="731" mass="81554">MHRYITLLLFIVTLSEVAVAQQMSDNQTIEETSQARASLPTPTKNIFGHDIFTTQYLTFEPNSNLATPDNYILGPGDEVIINVWGDSETSIRAMISPQGNIQVERIGPIYLSGQTVKEANNYLQREFEKIYSGLSGNRSQVKLILGEIRTIQINIMGEVLVPGTYRLSSFSSVFHALYSAGGVTETGSLRNIQVMRKGGKIADIDVYKYIFDGKISDDIRLIEGDVIIVPAYDCLVHINGKIKKPMYYEIKKGETINVLLSYAGGFTGDAYRKSILLTRSSNGIEKQVYDIEEADYAVFKLHDEDELAVQEILDRYENRVVIQGAVYRPGTYPINGKIATVKQLIDKAEGLRGDAFLDHAQLQREHEDFTLEIIPIDVKGLINNTVADILLQRNDILYIPSIHDIFEDGSLTIHGEIVRPGTYIYTDSTTIEDLIIKAGGLLDAASMIRADVSRRIKDPKSDTYTSTIGQTFSFELKDGLIITDTGDKFILQPYDEVYIRRSPGYQPQQNVAITGEILFGGSYALTKKNERLSDLIKKAGGITPDAYVKGARLLRKMTEEEIRQRADIIRLANHVPTSEDPIILVEESRTTYGVGIELEKVLQQPGSYYDLVLREGDQVFIPEYINTVKINGAVMYPNTVLYIKGGKLGYYINQAGGYNQLAKKNKVYAVHLNGTVTRLKRNTAKKIEPGCEIIIPTKEQKNKMTTAEYIGMGTSFAALATLVATIVSILR</sequence>
<evidence type="ECO:0000256" key="10">
    <source>
        <dbReference type="ARBA" id="ARBA00023114"/>
    </source>
</evidence>
<keyword evidence="14" id="KW-0449">Lipoprotein</keyword>
<evidence type="ECO:0000256" key="4">
    <source>
        <dbReference type="ARBA" id="ARBA00022452"/>
    </source>
</evidence>
<dbReference type="Pfam" id="PF02563">
    <property type="entry name" value="Poly_export"/>
    <property type="match status" value="1"/>
</dbReference>
<keyword evidence="15" id="KW-1133">Transmembrane helix</keyword>
<dbReference type="AlphaFoldDB" id="A0A5J4RZI9"/>
<dbReference type="GO" id="GO:0015288">
    <property type="term" value="F:porin activity"/>
    <property type="evidence" value="ECO:0007669"/>
    <property type="project" value="UniProtKB-KW"/>
</dbReference>
<evidence type="ECO:0008006" key="20">
    <source>
        <dbReference type="Google" id="ProtNLM"/>
    </source>
</evidence>
<keyword evidence="5" id="KW-0762">Sugar transport</keyword>
<evidence type="ECO:0000256" key="8">
    <source>
        <dbReference type="ARBA" id="ARBA00023047"/>
    </source>
</evidence>
<dbReference type="InterPro" id="IPR003715">
    <property type="entry name" value="Poly_export_N"/>
</dbReference>
<dbReference type="Gene3D" id="3.10.560.10">
    <property type="entry name" value="Outer membrane lipoprotein wza domain like"/>
    <property type="match status" value="6"/>
</dbReference>
<keyword evidence="7" id="KW-0732">Signal</keyword>
<accession>A0A5J4RZI9</accession>
<comment type="caution">
    <text evidence="19">The sequence shown here is derived from an EMBL/GenBank/DDBJ whole genome shotgun (WGS) entry which is preliminary data.</text>
</comment>
<keyword evidence="4" id="KW-1134">Transmembrane beta strand</keyword>
<dbReference type="PANTHER" id="PTHR33619">
    <property type="entry name" value="POLYSACCHARIDE EXPORT PROTEIN GFCE-RELATED"/>
    <property type="match status" value="1"/>
</dbReference>
<evidence type="ECO:0000256" key="1">
    <source>
        <dbReference type="ARBA" id="ARBA00004571"/>
    </source>
</evidence>
<name>A0A5J4RZI9_9ZZZZ</name>
<feature type="domain" description="Soluble ligand binding" evidence="17">
    <location>
        <begin position="511"/>
        <end position="561"/>
    </location>
</feature>
<feature type="domain" description="Soluble ligand binding" evidence="17">
    <location>
        <begin position="628"/>
        <end position="677"/>
    </location>
</feature>
<evidence type="ECO:0000259" key="18">
    <source>
        <dbReference type="Pfam" id="PF22461"/>
    </source>
</evidence>
<keyword evidence="10" id="KW-0626">Porin</keyword>
<keyword evidence="9" id="KW-0406">Ion transport</keyword>
<evidence type="ECO:0000259" key="17">
    <source>
        <dbReference type="Pfam" id="PF10531"/>
    </source>
</evidence>
<keyword evidence="8" id="KW-0625">Polysaccharide transport</keyword>
<feature type="domain" description="Polysaccharide export protein N-terminal" evidence="16">
    <location>
        <begin position="67"/>
        <end position="131"/>
    </location>
</feature>
<evidence type="ECO:0000256" key="3">
    <source>
        <dbReference type="ARBA" id="ARBA00022448"/>
    </source>
</evidence>
<evidence type="ECO:0000256" key="2">
    <source>
        <dbReference type="ARBA" id="ARBA00009450"/>
    </source>
</evidence>
<dbReference type="Pfam" id="PF10531">
    <property type="entry name" value="SLBB"/>
    <property type="match status" value="5"/>
</dbReference>
<protein>
    <recommendedName>
        <fullName evidence="20">Capsule biosynthesis protein</fullName>
    </recommendedName>
</protein>
<evidence type="ECO:0000256" key="13">
    <source>
        <dbReference type="ARBA" id="ARBA00023237"/>
    </source>
</evidence>
<dbReference type="InterPro" id="IPR049712">
    <property type="entry name" value="Poly_export"/>
</dbReference>
<dbReference type="InterPro" id="IPR019554">
    <property type="entry name" value="Soluble_ligand-bd"/>
</dbReference>
<reference evidence="19" key="1">
    <citation type="submission" date="2019-03" db="EMBL/GenBank/DDBJ databases">
        <title>Single cell metagenomics reveals metabolic interactions within the superorganism composed of flagellate Streblomastix strix and complex community of Bacteroidetes bacteria on its surface.</title>
        <authorList>
            <person name="Treitli S.C."/>
            <person name="Kolisko M."/>
            <person name="Husnik F."/>
            <person name="Keeling P."/>
            <person name="Hampl V."/>
        </authorList>
    </citation>
    <scope>NUCLEOTIDE SEQUENCE</scope>
    <source>
        <strain evidence="19">STM</strain>
    </source>
</reference>
<evidence type="ECO:0000259" key="16">
    <source>
        <dbReference type="Pfam" id="PF02563"/>
    </source>
</evidence>
<evidence type="ECO:0000256" key="14">
    <source>
        <dbReference type="ARBA" id="ARBA00023288"/>
    </source>
</evidence>
<dbReference type="Pfam" id="PF22461">
    <property type="entry name" value="SLBB_2"/>
    <property type="match status" value="1"/>
</dbReference>
<gene>
    <name evidence="19" type="ORF">EZS27_013073</name>
</gene>
<keyword evidence="12" id="KW-0564">Palmitate</keyword>
<dbReference type="GO" id="GO:0009279">
    <property type="term" value="C:cell outer membrane"/>
    <property type="evidence" value="ECO:0007669"/>
    <property type="project" value="UniProtKB-SubCell"/>
</dbReference>
<evidence type="ECO:0000256" key="15">
    <source>
        <dbReference type="SAM" id="Phobius"/>
    </source>
</evidence>
<feature type="transmembrane region" description="Helical" evidence="15">
    <location>
        <begin position="709"/>
        <end position="730"/>
    </location>
</feature>